<keyword evidence="7 8" id="KW-0472">Membrane</keyword>
<keyword evidence="3 8" id="KW-1003">Cell membrane</keyword>
<keyword evidence="2 8" id="KW-0813">Transport</keyword>
<protein>
    <recommendedName>
        <fullName evidence="8">Permease IIC component</fullName>
    </recommendedName>
</protein>
<organism evidence="11 12">
    <name type="scientific">Gracilibacillus halotolerans</name>
    <dbReference type="NCBI Taxonomy" id="74386"/>
    <lineage>
        <taxon>Bacteria</taxon>
        <taxon>Bacillati</taxon>
        <taxon>Bacillota</taxon>
        <taxon>Bacilli</taxon>
        <taxon>Bacillales</taxon>
        <taxon>Bacillaceae</taxon>
        <taxon>Gracilibacillus</taxon>
    </lineage>
</organism>
<evidence type="ECO:0000256" key="1">
    <source>
        <dbReference type="ARBA" id="ARBA00004651"/>
    </source>
</evidence>
<feature type="domain" description="PTS EIIC type-3" evidence="10">
    <location>
        <begin position="6"/>
        <end position="416"/>
    </location>
</feature>
<feature type="transmembrane region" description="Helical" evidence="9">
    <location>
        <begin position="30"/>
        <end position="52"/>
    </location>
</feature>
<keyword evidence="4 8" id="KW-0762">Sugar transport</keyword>
<proteinExistence type="predicted"/>
<dbReference type="InterPro" id="IPR003352">
    <property type="entry name" value="PTS_EIIC"/>
</dbReference>
<dbReference type="InterPro" id="IPR051088">
    <property type="entry name" value="PTS_Sugar-EIIC/EIIB"/>
</dbReference>
<dbReference type="PANTHER" id="PTHR33989:SF4">
    <property type="entry name" value="PTS SYSTEM N,N'-DIACETYLCHITOBIOSE-SPECIFIC EIIC COMPONENT"/>
    <property type="match status" value="1"/>
</dbReference>
<evidence type="ECO:0000256" key="6">
    <source>
        <dbReference type="ARBA" id="ARBA00022989"/>
    </source>
</evidence>
<comment type="caution">
    <text evidence="11">The sequence shown here is derived from an EMBL/GenBank/DDBJ whole genome shotgun (WGS) entry which is preliminary data.</text>
</comment>
<evidence type="ECO:0000313" key="12">
    <source>
        <dbReference type="Proteomes" id="UP000572212"/>
    </source>
</evidence>
<evidence type="ECO:0000256" key="5">
    <source>
        <dbReference type="ARBA" id="ARBA00022692"/>
    </source>
</evidence>
<evidence type="ECO:0000256" key="9">
    <source>
        <dbReference type="SAM" id="Phobius"/>
    </source>
</evidence>
<dbReference type="GO" id="GO:0005886">
    <property type="term" value="C:plasma membrane"/>
    <property type="evidence" value="ECO:0007669"/>
    <property type="project" value="UniProtKB-SubCell"/>
</dbReference>
<dbReference type="NCBIfam" id="TIGR00410">
    <property type="entry name" value="lacE"/>
    <property type="match status" value="1"/>
</dbReference>
<dbReference type="AlphaFoldDB" id="A0A841RTN3"/>
<dbReference type="InterPro" id="IPR004796">
    <property type="entry name" value="PTS_IIC_cello"/>
</dbReference>
<evidence type="ECO:0000313" key="11">
    <source>
        <dbReference type="EMBL" id="MBB6514294.1"/>
    </source>
</evidence>
<dbReference type="EMBL" id="JACHON010000029">
    <property type="protein sequence ID" value="MBB6514294.1"/>
    <property type="molecule type" value="Genomic_DNA"/>
</dbReference>
<accession>A0A841RTN3</accession>
<comment type="function">
    <text evidence="8">The phosphoenolpyruvate-dependent sugar phosphotransferase system (PTS), a major carbohydrate active -transport system, catalyzes the phosphorylation of incoming sugar substrates concomitant with their translocation across the cell membrane.</text>
</comment>
<evidence type="ECO:0000256" key="7">
    <source>
        <dbReference type="ARBA" id="ARBA00023136"/>
    </source>
</evidence>
<gene>
    <name evidence="11" type="ORF">GGQ92_003117</name>
</gene>
<dbReference type="GO" id="GO:0008982">
    <property type="term" value="F:protein-N(PI)-phosphohistidine-sugar phosphotransferase activity"/>
    <property type="evidence" value="ECO:0007669"/>
    <property type="project" value="UniProtKB-UniRule"/>
</dbReference>
<reference evidence="11 12" key="1">
    <citation type="submission" date="2020-08" db="EMBL/GenBank/DDBJ databases">
        <title>Genomic Encyclopedia of Type Strains, Phase IV (KMG-IV): sequencing the most valuable type-strain genomes for metagenomic binning, comparative biology and taxonomic classification.</title>
        <authorList>
            <person name="Goeker M."/>
        </authorList>
    </citation>
    <scope>NUCLEOTIDE SEQUENCE [LARGE SCALE GENOMIC DNA]</scope>
    <source>
        <strain evidence="11 12">DSM 11805</strain>
    </source>
</reference>
<evidence type="ECO:0000256" key="4">
    <source>
        <dbReference type="ARBA" id="ARBA00022597"/>
    </source>
</evidence>
<dbReference type="PANTHER" id="PTHR33989">
    <property type="match status" value="1"/>
</dbReference>
<feature type="transmembrane region" description="Helical" evidence="9">
    <location>
        <begin position="177"/>
        <end position="197"/>
    </location>
</feature>
<sequence>MIDYKFMKKFIEIAGRLGAQRHLVAIRNGFVAIMPLIIAGSLAILLNNFPVFGNFNMVQLLNHIFGDGNWQIVGNSVWNGTFAILGILLSFSIPYYLAKSYELDELSVGLISVASYIMLIPITNDGGFSFAWTGAQGLFVAIFLSIIITELFRILMKNDRLVIRMPEGVPGGVAKSFAALLPALIILILVGLFQTLVTTLTDTSVFELIFILIQEPLQGLGNTLPAAILVAFLNHFLWFFGLHGTNILAGVIEPIYLPPIESNVDLFASGMSAYDVPYIVTKPFFDVFVYMGGAGTSIALIIAVIIVVRQEKKHPYREVSKLAVPAGIFNINEPIIFGIPIVLNPIFFIPFILGPVLLTITSYFALATGLVPKTVAFLPWTMPPFISGYIVTGGSWRGIILQMINLGISVLLYLPFVMAGVRALKIKLENNS</sequence>
<dbReference type="GO" id="GO:0009401">
    <property type="term" value="P:phosphoenolpyruvate-dependent sugar phosphotransferase system"/>
    <property type="evidence" value="ECO:0007669"/>
    <property type="project" value="InterPro"/>
</dbReference>
<feature type="transmembrane region" description="Helical" evidence="9">
    <location>
        <begin position="105"/>
        <end position="123"/>
    </location>
</feature>
<feature type="transmembrane region" description="Helical" evidence="9">
    <location>
        <begin position="346"/>
        <end position="366"/>
    </location>
</feature>
<name>A0A841RTN3_9BACI</name>
<feature type="transmembrane region" description="Helical" evidence="9">
    <location>
        <begin position="287"/>
        <end position="308"/>
    </location>
</feature>
<feature type="transmembrane region" description="Helical" evidence="9">
    <location>
        <begin position="226"/>
        <end position="252"/>
    </location>
</feature>
<dbReference type="RefSeq" id="WP_246384549.1">
    <property type="nucleotide sequence ID" value="NZ_BAAACU010000007.1"/>
</dbReference>
<feature type="transmembrane region" description="Helical" evidence="9">
    <location>
        <begin position="399"/>
        <end position="421"/>
    </location>
</feature>
<dbReference type="PIRSF" id="PIRSF006351">
    <property type="entry name" value="PTS_EIIC-Cellobiose"/>
    <property type="match status" value="1"/>
</dbReference>
<dbReference type="InterPro" id="IPR004501">
    <property type="entry name" value="PTS_EIIC_3"/>
</dbReference>
<dbReference type="GO" id="GO:1901264">
    <property type="term" value="P:carbohydrate derivative transport"/>
    <property type="evidence" value="ECO:0007669"/>
    <property type="project" value="TreeGrafter"/>
</dbReference>
<feature type="transmembrane region" description="Helical" evidence="9">
    <location>
        <begin position="135"/>
        <end position="156"/>
    </location>
</feature>
<evidence type="ECO:0000256" key="8">
    <source>
        <dbReference type="PIRNR" id="PIRNR006351"/>
    </source>
</evidence>
<keyword evidence="6 9" id="KW-1133">Transmembrane helix</keyword>
<evidence type="ECO:0000256" key="2">
    <source>
        <dbReference type="ARBA" id="ARBA00022448"/>
    </source>
</evidence>
<keyword evidence="12" id="KW-1185">Reference proteome</keyword>
<evidence type="ECO:0000256" key="3">
    <source>
        <dbReference type="ARBA" id="ARBA00022475"/>
    </source>
</evidence>
<dbReference type="Pfam" id="PF02378">
    <property type="entry name" value="PTS_EIIC"/>
    <property type="match status" value="1"/>
</dbReference>
<keyword evidence="5 9" id="KW-0812">Transmembrane</keyword>
<evidence type="ECO:0000259" key="10">
    <source>
        <dbReference type="PROSITE" id="PS51105"/>
    </source>
</evidence>
<dbReference type="PROSITE" id="PS51105">
    <property type="entry name" value="PTS_EIIC_TYPE_3"/>
    <property type="match status" value="1"/>
</dbReference>
<comment type="subcellular location">
    <subcellularLocation>
        <location evidence="1">Cell membrane</location>
        <topology evidence="1">Multi-pass membrane protein</topology>
    </subcellularLocation>
</comment>
<feature type="transmembrane region" description="Helical" evidence="9">
    <location>
        <begin position="77"/>
        <end position="98"/>
    </location>
</feature>
<dbReference type="Proteomes" id="UP000572212">
    <property type="component" value="Unassembled WGS sequence"/>
</dbReference>